<dbReference type="AlphaFoldDB" id="D8RM29"/>
<dbReference type="PANTHER" id="PTHR13060:SF0">
    <property type="entry name" value="PROTEIN ECDYSONELESS HOMOLOG"/>
    <property type="match status" value="1"/>
</dbReference>
<feature type="region of interest" description="Disordered" evidence="1">
    <location>
        <begin position="486"/>
        <end position="521"/>
    </location>
</feature>
<name>D8RM29_SELML</name>
<dbReference type="FunCoup" id="D8RM29">
    <property type="interactions" value="4248"/>
</dbReference>
<dbReference type="EMBL" id="GL377583">
    <property type="protein sequence ID" value="EFJ26820.1"/>
    <property type="molecule type" value="Genomic_DNA"/>
</dbReference>
<organism evidence="3">
    <name type="scientific">Selaginella moellendorffii</name>
    <name type="common">Spikemoss</name>
    <dbReference type="NCBI Taxonomy" id="88036"/>
    <lineage>
        <taxon>Eukaryota</taxon>
        <taxon>Viridiplantae</taxon>
        <taxon>Streptophyta</taxon>
        <taxon>Embryophyta</taxon>
        <taxon>Tracheophyta</taxon>
        <taxon>Lycopodiopsida</taxon>
        <taxon>Selaginellales</taxon>
        <taxon>Selaginellaceae</taxon>
        <taxon>Selaginella</taxon>
    </lineage>
</organism>
<dbReference type="KEGG" id="smo:SELMODRAFT_96259"/>
<gene>
    <name evidence="2" type="ORF">SELMODRAFT_96259</name>
</gene>
<evidence type="ECO:0000256" key="1">
    <source>
        <dbReference type="SAM" id="MobiDB-lite"/>
    </source>
</evidence>
<dbReference type="eggNOG" id="KOG2406">
    <property type="taxonomic scope" value="Eukaryota"/>
</dbReference>
<feature type="compositionally biased region" description="Low complexity" evidence="1">
    <location>
        <begin position="552"/>
        <end position="565"/>
    </location>
</feature>
<accession>D8RM29</accession>
<sequence>MDAGAEDAVFYSIYPGLPAGASDGDALIQLQRLRDDCLAVASPLVRGYIWQHAQFDLQPAARCDPGLPLVYGRTRYGHNLEDEWFVVYLLYEISRRIPGVYIRVWDSDGEFLLIEAAYAIPRWLKPENSQNRVFISQGSLHILPLPTSPAHVGLSLANPTLAEAVRVLSSGSVDTRASEGVQAAIGRKLEGYPERSRKNMHRVRCKVPLSVAQVLKHEPQLVALAVEAFYTRDHDAMAAASRMEKFLRGGQDEIVTVAVCLSKAMYAQLKQQVFQAPRIYPAEGQDDIGVKLACGFEMMYWERSNFQDEQAVGKTFRKGLEARGYFKDLLEGSKEHRQLLDAAFASYRETETFSRIREAMQVPAKRIDEILALEHKAEDFMNVDIPESDDDSWLYRGEDELTSAMQERQKEMDAHDKKSGAKTLAPVVEGEFDPSELTKTMKSFVDKISSFEGAEVPKSKIYFPVSMDLENFMQELKTALKLDNERAGDLQSGSSDSDSGEGIPLNCFPFESSDDDSKGEDDFMEEYSDAIQHELKNSSVSKTFAQPDVSRASGSASTSATATGDDNLHVDVDLNLLKNLLDSYSSQQGLPGPASNVLGMMGMQLPDDKEEHKRKTRRK</sequence>
<dbReference type="STRING" id="88036.D8RM29"/>
<dbReference type="PANTHER" id="PTHR13060">
    <property type="entry name" value="SGT1 PROTEIN HSGT1 SUPPRESSOR OF GCR2"/>
    <property type="match status" value="1"/>
</dbReference>
<feature type="compositionally biased region" description="Acidic residues" evidence="1">
    <location>
        <begin position="512"/>
        <end position="521"/>
    </location>
</feature>
<dbReference type="Gramene" id="EFJ26820">
    <property type="protein sequence ID" value="EFJ26820"/>
    <property type="gene ID" value="SELMODRAFT_96259"/>
</dbReference>
<dbReference type="GO" id="GO:0005634">
    <property type="term" value="C:nucleus"/>
    <property type="evidence" value="ECO:0000318"/>
    <property type="project" value="GO_Central"/>
</dbReference>
<protein>
    <submittedName>
        <fullName evidence="2">Uncharacterized protein</fullName>
    </submittedName>
</protein>
<dbReference type="HOGENOM" id="CLU_006241_0_0_1"/>
<evidence type="ECO:0000313" key="2">
    <source>
        <dbReference type="EMBL" id="EFJ26820.1"/>
    </source>
</evidence>
<proteinExistence type="predicted"/>
<dbReference type="Proteomes" id="UP000001514">
    <property type="component" value="Unassembled WGS sequence"/>
</dbReference>
<dbReference type="InParanoid" id="D8RM29"/>
<dbReference type="InterPro" id="IPR010770">
    <property type="entry name" value="Ecd"/>
</dbReference>
<dbReference type="Pfam" id="PF07093">
    <property type="entry name" value="SGT1"/>
    <property type="match status" value="1"/>
</dbReference>
<dbReference type="OMA" id="CRYTGDP"/>
<keyword evidence="3" id="KW-1185">Reference proteome</keyword>
<evidence type="ECO:0000313" key="3">
    <source>
        <dbReference type="Proteomes" id="UP000001514"/>
    </source>
</evidence>
<feature type="region of interest" description="Disordered" evidence="1">
    <location>
        <begin position="538"/>
        <end position="566"/>
    </location>
</feature>
<reference evidence="2 3" key="1">
    <citation type="journal article" date="2011" name="Science">
        <title>The Selaginella genome identifies genetic changes associated with the evolution of vascular plants.</title>
        <authorList>
            <person name="Banks J.A."/>
            <person name="Nishiyama T."/>
            <person name="Hasebe M."/>
            <person name="Bowman J.L."/>
            <person name="Gribskov M."/>
            <person name="dePamphilis C."/>
            <person name="Albert V.A."/>
            <person name="Aono N."/>
            <person name="Aoyama T."/>
            <person name="Ambrose B.A."/>
            <person name="Ashton N.W."/>
            <person name="Axtell M.J."/>
            <person name="Barker E."/>
            <person name="Barker M.S."/>
            <person name="Bennetzen J.L."/>
            <person name="Bonawitz N.D."/>
            <person name="Chapple C."/>
            <person name="Cheng C."/>
            <person name="Correa L.G."/>
            <person name="Dacre M."/>
            <person name="DeBarry J."/>
            <person name="Dreyer I."/>
            <person name="Elias M."/>
            <person name="Engstrom E.M."/>
            <person name="Estelle M."/>
            <person name="Feng L."/>
            <person name="Finet C."/>
            <person name="Floyd S.K."/>
            <person name="Frommer W.B."/>
            <person name="Fujita T."/>
            <person name="Gramzow L."/>
            <person name="Gutensohn M."/>
            <person name="Harholt J."/>
            <person name="Hattori M."/>
            <person name="Heyl A."/>
            <person name="Hirai T."/>
            <person name="Hiwatashi Y."/>
            <person name="Ishikawa M."/>
            <person name="Iwata M."/>
            <person name="Karol K.G."/>
            <person name="Koehler B."/>
            <person name="Kolukisaoglu U."/>
            <person name="Kubo M."/>
            <person name="Kurata T."/>
            <person name="Lalonde S."/>
            <person name="Li K."/>
            <person name="Li Y."/>
            <person name="Litt A."/>
            <person name="Lyons E."/>
            <person name="Manning G."/>
            <person name="Maruyama T."/>
            <person name="Michael T.P."/>
            <person name="Mikami K."/>
            <person name="Miyazaki S."/>
            <person name="Morinaga S."/>
            <person name="Murata T."/>
            <person name="Mueller-Roeber B."/>
            <person name="Nelson D.R."/>
            <person name="Obara M."/>
            <person name="Oguri Y."/>
            <person name="Olmstead R.G."/>
            <person name="Onodera N."/>
            <person name="Petersen B.L."/>
            <person name="Pils B."/>
            <person name="Prigge M."/>
            <person name="Rensing S.A."/>
            <person name="Riano-Pachon D.M."/>
            <person name="Roberts A.W."/>
            <person name="Sato Y."/>
            <person name="Scheller H.V."/>
            <person name="Schulz B."/>
            <person name="Schulz C."/>
            <person name="Shakirov E.V."/>
            <person name="Shibagaki N."/>
            <person name="Shinohara N."/>
            <person name="Shippen D.E."/>
            <person name="Soerensen I."/>
            <person name="Sotooka R."/>
            <person name="Sugimoto N."/>
            <person name="Sugita M."/>
            <person name="Sumikawa N."/>
            <person name="Tanurdzic M."/>
            <person name="Theissen G."/>
            <person name="Ulvskov P."/>
            <person name="Wakazuki S."/>
            <person name="Weng J.K."/>
            <person name="Willats W.W."/>
            <person name="Wipf D."/>
            <person name="Wolf P.G."/>
            <person name="Yang L."/>
            <person name="Zimmer A.D."/>
            <person name="Zhu Q."/>
            <person name="Mitros T."/>
            <person name="Hellsten U."/>
            <person name="Loque D."/>
            <person name="Otillar R."/>
            <person name="Salamov A."/>
            <person name="Schmutz J."/>
            <person name="Shapiro H."/>
            <person name="Lindquist E."/>
            <person name="Lucas S."/>
            <person name="Rokhsar D."/>
            <person name="Grigoriev I.V."/>
        </authorList>
    </citation>
    <scope>NUCLEOTIDE SEQUENCE [LARGE SCALE GENOMIC DNA]</scope>
</reference>